<keyword evidence="2" id="KW-1185">Reference proteome</keyword>
<accession>A0A2H3AKE5</accession>
<sequence>MNSIRQTIIRLLSSAKLWPSCSDSHTISLPRNPQNTVKRLGRQSEFWSIFFCTGPDVPGSKILRLAFWPPRCCLQLGPPRQSHGRHASANASEVNICWAFFSEASRAIFDGPTLRDVGENCKLVLRRLAVSLGLHVSGPACGRAGQASLSA</sequence>
<dbReference type="AlphaFoldDB" id="A0A2H3AKE5"/>
<gene>
    <name evidence="1" type="ORF">ARMSODRAFT_800100</name>
</gene>
<proteinExistence type="predicted"/>
<dbReference type="Proteomes" id="UP000218334">
    <property type="component" value="Unassembled WGS sequence"/>
</dbReference>
<evidence type="ECO:0000313" key="1">
    <source>
        <dbReference type="EMBL" id="PBK59389.1"/>
    </source>
</evidence>
<evidence type="ECO:0000313" key="2">
    <source>
        <dbReference type="Proteomes" id="UP000218334"/>
    </source>
</evidence>
<dbReference type="EMBL" id="KZ293505">
    <property type="protein sequence ID" value="PBK59389.1"/>
    <property type="molecule type" value="Genomic_DNA"/>
</dbReference>
<organism evidence="1 2">
    <name type="scientific">Armillaria solidipes</name>
    <dbReference type="NCBI Taxonomy" id="1076256"/>
    <lineage>
        <taxon>Eukaryota</taxon>
        <taxon>Fungi</taxon>
        <taxon>Dikarya</taxon>
        <taxon>Basidiomycota</taxon>
        <taxon>Agaricomycotina</taxon>
        <taxon>Agaricomycetes</taxon>
        <taxon>Agaricomycetidae</taxon>
        <taxon>Agaricales</taxon>
        <taxon>Marasmiineae</taxon>
        <taxon>Physalacriaceae</taxon>
        <taxon>Armillaria</taxon>
    </lineage>
</organism>
<reference evidence="2" key="1">
    <citation type="journal article" date="2017" name="Nat. Ecol. Evol.">
        <title>Genome expansion and lineage-specific genetic innovations in the forest pathogenic fungi Armillaria.</title>
        <authorList>
            <person name="Sipos G."/>
            <person name="Prasanna A.N."/>
            <person name="Walter M.C."/>
            <person name="O'Connor E."/>
            <person name="Balint B."/>
            <person name="Krizsan K."/>
            <person name="Kiss B."/>
            <person name="Hess J."/>
            <person name="Varga T."/>
            <person name="Slot J."/>
            <person name="Riley R."/>
            <person name="Boka B."/>
            <person name="Rigling D."/>
            <person name="Barry K."/>
            <person name="Lee J."/>
            <person name="Mihaltcheva S."/>
            <person name="LaButti K."/>
            <person name="Lipzen A."/>
            <person name="Waldron R."/>
            <person name="Moloney N.M."/>
            <person name="Sperisen C."/>
            <person name="Kredics L."/>
            <person name="Vagvoelgyi C."/>
            <person name="Patrignani A."/>
            <person name="Fitzpatrick D."/>
            <person name="Nagy I."/>
            <person name="Doyle S."/>
            <person name="Anderson J.B."/>
            <person name="Grigoriev I.V."/>
            <person name="Gueldener U."/>
            <person name="Muensterkoetter M."/>
            <person name="Nagy L.G."/>
        </authorList>
    </citation>
    <scope>NUCLEOTIDE SEQUENCE [LARGE SCALE GENOMIC DNA]</scope>
    <source>
        <strain evidence="2">28-4</strain>
    </source>
</reference>
<name>A0A2H3AKE5_9AGAR</name>
<protein>
    <submittedName>
        <fullName evidence="1">Uncharacterized protein</fullName>
    </submittedName>
</protein>